<feature type="signal peptide" evidence="2">
    <location>
        <begin position="1"/>
        <end position="29"/>
    </location>
</feature>
<gene>
    <name evidence="5" type="ORF">GB927_010325</name>
</gene>
<comment type="caution">
    <text evidence="5">The sequence shown here is derived from an EMBL/GenBank/DDBJ whole genome shotgun (WGS) entry which is preliminary data.</text>
</comment>
<evidence type="ECO:0000259" key="4">
    <source>
        <dbReference type="Pfam" id="PF25975"/>
    </source>
</evidence>
<dbReference type="Proteomes" id="UP000996601">
    <property type="component" value="Unassembled WGS sequence"/>
</dbReference>
<feature type="domain" description="CusB-like beta-barrel" evidence="3">
    <location>
        <begin position="238"/>
        <end position="306"/>
    </location>
</feature>
<protein>
    <submittedName>
        <fullName evidence="5">Efflux RND transporter periplasmic adaptor subunit</fullName>
    </submittedName>
</protein>
<dbReference type="Gene3D" id="2.40.50.100">
    <property type="match status" value="1"/>
</dbReference>
<feature type="domain" description="CzcB-like C-terminal circularly permuted SH3-like" evidence="4">
    <location>
        <begin position="316"/>
        <end position="368"/>
    </location>
</feature>
<dbReference type="EMBL" id="WHSB02000003">
    <property type="protein sequence ID" value="MCQ4630434.1"/>
    <property type="molecule type" value="Genomic_DNA"/>
</dbReference>
<comment type="similarity">
    <text evidence="1">Belongs to the membrane fusion protein (MFP) (TC 8.A.1) family.</text>
</comment>
<evidence type="ECO:0000313" key="6">
    <source>
        <dbReference type="Proteomes" id="UP000996601"/>
    </source>
</evidence>
<dbReference type="Pfam" id="PF25954">
    <property type="entry name" value="Beta-barrel_RND_2"/>
    <property type="match status" value="1"/>
</dbReference>
<name>A0ABT1R5H3_9HYPH</name>
<keyword evidence="2" id="KW-0732">Signal</keyword>
<proteinExistence type="inferred from homology"/>
<evidence type="ECO:0000259" key="3">
    <source>
        <dbReference type="Pfam" id="PF25954"/>
    </source>
</evidence>
<sequence length="408" mass="43926">MREKSSSHSTRARLLLGVLLLSCPVTLKAQEQMPVTVVVARQSTVTEQVSVIGSVVSREEVQVHSFIEGQEIRQILVEVGQYVEKGQPLAVLDTTDARMRLDRNAVSMLRATAAVAVEAARVDVARVTEAETASVFERSRVLHARNVISQQVLDQHRNAHERAAAELGLARQSLALAEAEAALVTRERAEIELTVERSTVRAPMAGLILSRTARLGAMTSDTATPLFLIAEEGSMEFVASVVETNFVRLQNGMRADVTLPGHEDPVSGTLRLKAAQLDPATRSGQVHIALDRREGLTPGVFAQGRIDVSERQNILLPGSAVKTVRGADTIFVVTEGAVDVRPVTVGARQDGLVEITQGVDDGEMVVLKAGGFLKAQDRVQPVVATLDAAPVDRLAASLPSVDETREIR</sequence>
<organism evidence="5 6">
    <name type="scientific">Shinella lacus</name>
    <dbReference type="NCBI Taxonomy" id="2654216"/>
    <lineage>
        <taxon>Bacteria</taxon>
        <taxon>Pseudomonadati</taxon>
        <taxon>Pseudomonadota</taxon>
        <taxon>Alphaproteobacteria</taxon>
        <taxon>Hyphomicrobiales</taxon>
        <taxon>Rhizobiaceae</taxon>
        <taxon>Shinella</taxon>
    </lineage>
</organism>
<dbReference type="InterPro" id="IPR058649">
    <property type="entry name" value="CzcB_C"/>
</dbReference>
<dbReference type="InterPro" id="IPR058792">
    <property type="entry name" value="Beta-barrel_RND_2"/>
</dbReference>
<dbReference type="Gene3D" id="2.40.420.20">
    <property type="match status" value="1"/>
</dbReference>
<feature type="chain" id="PRO_5046153193" evidence="2">
    <location>
        <begin position="30"/>
        <end position="408"/>
    </location>
</feature>
<evidence type="ECO:0000256" key="1">
    <source>
        <dbReference type="ARBA" id="ARBA00009477"/>
    </source>
</evidence>
<evidence type="ECO:0000313" key="5">
    <source>
        <dbReference type="EMBL" id="MCQ4630434.1"/>
    </source>
</evidence>
<dbReference type="Gene3D" id="2.40.30.170">
    <property type="match status" value="1"/>
</dbReference>
<dbReference type="NCBIfam" id="TIGR01730">
    <property type="entry name" value="RND_mfp"/>
    <property type="match status" value="1"/>
</dbReference>
<dbReference type="RefSeq" id="WP_256116696.1">
    <property type="nucleotide sequence ID" value="NZ_WHSB02000003.1"/>
</dbReference>
<accession>A0ABT1R5H3</accession>
<dbReference type="Gene3D" id="1.10.287.470">
    <property type="entry name" value="Helix hairpin bin"/>
    <property type="match status" value="1"/>
</dbReference>
<dbReference type="SUPFAM" id="SSF111369">
    <property type="entry name" value="HlyD-like secretion proteins"/>
    <property type="match status" value="1"/>
</dbReference>
<reference evidence="5" key="1">
    <citation type="submission" date="2021-07" db="EMBL/GenBank/DDBJ databases">
        <title>Shinella sp. nov., a novel member of the genus Shinella from water.</title>
        <authorList>
            <person name="Deng Y."/>
        </authorList>
    </citation>
    <scope>NUCLEOTIDE SEQUENCE</scope>
    <source>
        <strain evidence="5">CPCC 100929</strain>
    </source>
</reference>
<dbReference type="InterPro" id="IPR006143">
    <property type="entry name" value="RND_pump_MFP"/>
</dbReference>
<keyword evidence="6" id="KW-1185">Reference proteome</keyword>
<dbReference type="Pfam" id="PF25975">
    <property type="entry name" value="CzcB_C"/>
    <property type="match status" value="1"/>
</dbReference>
<dbReference type="PANTHER" id="PTHR30469">
    <property type="entry name" value="MULTIDRUG RESISTANCE PROTEIN MDTA"/>
    <property type="match status" value="1"/>
</dbReference>
<evidence type="ECO:0000256" key="2">
    <source>
        <dbReference type="SAM" id="SignalP"/>
    </source>
</evidence>
<dbReference type="PANTHER" id="PTHR30469:SF15">
    <property type="entry name" value="HLYD FAMILY OF SECRETION PROTEINS"/>
    <property type="match status" value="1"/>
</dbReference>